<feature type="transmembrane region" description="Helical" evidence="2">
    <location>
        <begin position="124"/>
        <end position="147"/>
    </location>
</feature>
<dbReference type="Gramene" id="Manes.14G021700.1.v8.1">
    <property type="protein sequence ID" value="Manes.14G021700.1.v8.1.CDS.1"/>
    <property type="gene ID" value="Manes.14G021700.v8.1"/>
</dbReference>
<feature type="region of interest" description="Disordered" evidence="1">
    <location>
        <begin position="1"/>
        <end position="20"/>
    </location>
</feature>
<reference evidence="4" key="1">
    <citation type="journal article" date="2016" name="Nat. Biotechnol.">
        <title>Sequencing wild and cultivated cassava and related species reveals extensive interspecific hybridization and genetic diversity.</title>
        <authorList>
            <person name="Bredeson J.V."/>
            <person name="Lyons J.B."/>
            <person name="Prochnik S.E."/>
            <person name="Wu G.A."/>
            <person name="Ha C.M."/>
            <person name="Edsinger-Gonzales E."/>
            <person name="Grimwood J."/>
            <person name="Schmutz J."/>
            <person name="Rabbi I.Y."/>
            <person name="Egesi C."/>
            <person name="Nauluvula P."/>
            <person name="Lebot V."/>
            <person name="Ndunguru J."/>
            <person name="Mkamilo G."/>
            <person name="Bart R.S."/>
            <person name="Setter T.L."/>
            <person name="Gleadow R.M."/>
            <person name="Kulakow P."/>
            <person name="Ferguson M.E."/>
            <person name="Rounsley S."/>
            <person name="Rokhsar D.S."/>
        </authorList>
    </citation>
    <scope>NUCLEOTIDE SEQUENCE [LARGE SCALE GENOMIC DNA]</scope>
    <source>
        <strain evidence="4">cv. AM560-2</strain>
    </source>
</reference>
<dbReference type="PANTHER" id="PTHR34575:SF6">
    <property type="entry name" value="EXPRESSED PROTEIN"/>
    <property type="match status" value="1"/>
</dbReference>
<dbReference type="Proteomes" id="UP000091857">
    <property type="component" value="Chromosome 14"/>
</dbReference>
<dbReference type="GO" id="GO:0010258">
    <property type="term" value="P:NADH dehydrogenase complex (plastoquinone) assembly"/>
    <property type="evidence" value="ECO:0000318"/>
    <property type="project" value="GO_Central"/>
</dbReference>
<sequence length="179" mass="19982">MNALVCSHRSSPPYLPKPSPCPWNSKAPTLLPTSLQSNPSRTRKLQAHAKGFTSRKPPRMEERTTHNDIKQNTNSDDDDEIPEEVVYRVIKRILVSVGAPMALGLALLKFFGTVKEQGIWDVPLWLPFTTTFLTFGTSALGIAYGALSTSLDPNEKGSLLGIEEVQQNWVEMWKEEDES</sequence>
<dbReference type="Pfam" id="PF11947">
    <property type="entry name" value="DUF3464"/>
    <property type="match status" value="1"/>
</dbReference>
<organism evidence="3 4">
    <name type="scientific">Manihot esculenta</name>
    <name type="common">Cassava</name>
    <name type="synonym">Jatropha manihot</name>
    <dbReference type="NCBI Taxonomy" id="3983"/>
    <lineage>
        <taxon>Eukaryota</taxon>
        <taxon>Viridiplantae</taxon>
        <taxon>Streptophyta</taxon>
        <taxon>Embryophyta</taxon>
        <taxon>Tracheophyta</taxon>
        <taxon>Spermatophyta</taxon>
        <taxon>Magnoliopsida</taxon>
        <taxon>eudicotyledons</taxon>
        <taxon>Gunneridae</taxon>
        <taxon>Pentapetalae</taxon>
        <taxon>rosids</taxon>
        <taxon>fabids</taxon>
        <taxon>Malpighiales</taxon>
        <taxon>Euphorbiaceae</taxon>
        <taxon>Crotonoideae</taxon>
        <taxon>Manihoteae</taxon>
        <taxon>Manihot</taxon>
    </lineage>
</organism>
<name>A0A2C9UJ55_MANES</name>
<evidence type="ECO:0000313" key="4">
    <source>
        <dbReference type="Proteomes" id="UP000091857"/>
    </source>
</evidence>
<keyword evidence="4" id="KW-1185">Reference proteome</keyword>
<keyword evidence="2" id="KW-1133">Transmembrane helix</keyword>
<feature type="compositionally biased region" description="Polar residues" evidence="1">
    <location>
        <begin position="31"/>
        <end position="40"/>
    </location>
</feature>
<dbReference type="OrthoDB" id="678088at2759"/>
<keyword evidence="2" id="KW-0812">Transmembrane</keyword>
<dbReference type="AlphaFoldDB" id="A0A2C9UJ55"/>
<dbReference type="EMBL" id="CM004400">
    <property type="protein sequence ID" value="OAY30327.1"/>
    <property type="molecule type" value="Genomic_DNA"/>
</dbReference>
<evidence type="ECO:0000256" key="2">
    <source>
        <dbReference type="SAM" id="Phobius"/>
    </source>
</evidence>
<evidence type="ECO:0000256" key="1">
    <source>
        <dbReference type="SAM" id="MobiDB-lite"/>
    </source>
</evidence>
<accession>A0A2C9UJ55</accession>
<comment type="caution">
    <text evidence="3">The sequence shown here is derived from an EMBL/GenBank/DDBJ whole genome shotgun (WGS) entry which is preliminary data.</text>
</comment>
<protein>
    <submittedName>
        <fullName evidence="3">Uncharacterized protein</fullName>
    </submittedName>
</protein>
<evidence type="ECO:0000313" key="3">
    <source>
        <dbReference type="EMBL" id="OAY30327.1"/>
    </source>
</evidence>
<feature type="compositionally biased region" description="Basic and acidic residues" evidence="1">
    <location>
        <begin position="58"/>
        <end position="69"/>
    </location>
</feature>
<dbReference type="InterPro" id="IPR021855">
    <property type="entry name" value="PAM68-like"/>
</dbReference>
<proteinExistence type="predicted"/>
<keyword evidence="2" id="KW-0472">Membrane</keyword>
<gene>
    <name evidence="3" type="ORF">MANES_14G021700v8</name>
</gene>
<feature type="transmembrane region" description="Helical" evidence="2">
    <location>
        <begin position="93"/>
        <end position="112"/>
    </location>
</feature>
<dbReference type="PANTHER" id="PTHR34575">
    <property type="entry name" value="PROTEIN PAM68, CHLOROPLASTIC"/>
    <property type="match status" value="1"/>
</dbReference>
<dbReference type="STRING" id="3983.A0A2C9UJ55"/>
<feature type="region of interest" description="Disordered" evidence="1">
    <location>
        <begin position="25"/>
        <end position="78"/>
    </location>
</feature>